<name>A0AAQ3NR77_VIGMU</name>
<gene>
    <name evidence="1" type="ORF">V8G54_012476</name>
</gene>
<protein>
    <submittedName>
        <fullName evidence="1">Uncharacterized protein</fullName>
    </submittedName>
</protein>
<sequence length="140" mass="15805">MDNSDGLRQLHHFLRHSLHRYLLIGYEAPVANLPFPLTVGNDVDLTHLHKRVRETIEELLLVGGEQVHDLLRLGVAREVLVRGENTLPVQQVDVVHVVELGRGAHVQVHSVRGLGRGTRCHQVVLEVRVNGWVRFDCSVD</sequence>
<proteinExistence type="predicted"/>
<accession>A0AAQ3NR77</accession>
<dbReference type="Proteomes" id="UP001374535">
    <property type="component" value="Chromosome 4"/>
</dbReference>
<evidence type="ECO:0000313" key="1">
    <source>
        <dbReference type="EMBL" id="WVZ14910.1"/>
    </source>
</evidence>
<dbReference type="AlphaFoldDB" id="A0AAQ3NR77"/>
<evidence type="ECO:0000313" key="2">
    <source>
        <dbReference type="Proteomes" id="UP001374535"/>
    </source>
</evidence>
<dbReference type="EMBL" id="CP144697">
    <property type="protein sequence ID" value="WVZ14910.1"/>
    <property type="molecule type" value="Genomic_DNA"/>
</dbReference>
<keyword evidence="2" id="KW-1185">Reference proteome</keyword>
<organism evidence="1 2">
    <name type="scientific">Vigna mungo</name>
    <name type="common">Black gram</name>
    <name type="synonym">Phaseolus mungo</name>
    <dbReference type="NCBI Taxonomy" id="3915"/>
    <lineage>
        <taxon>Eukaryota</taxon>
        <taxon>Viridiplantae</taxon>
        <taxon>Streptophyta</taxon>
        <taxon>Embryophyta</taxon>
        <taxon>Tracheophyta</taxon>
        <taxon>Spermatophyta</taxon>
        <taxon>Magnoliopsida</taxon>
        <taxon>eudicotyledons</taxon>
        <taxon>Gunneridae</taxon>
        <taxon>Pentapetalae</taxon>
        <taxon>rosids</taxon>
        <taxon>fabids</taxon>
        <taxon>Fabales</taxon>
        <taxon>Fabaceae</taxon>
        <taxon>Papilionoideae</taxon>
        <taxon>50 kb inversion clade</taxon>
        <taxon>NPAAA clade</taxon>
        <taxon>indigoferoid/millettioid clade</taxon>
        <taxon>Phaseoleae</taxon>
        <taxon>Vigna</taxon>
    </lineage>
</organism>
<reference evidence="1 2" key="1">
    <citation type="journal article" date="2023" name="Life. Sci Alliance">
        <title>Evolutionary insights into 3D genome organization and epigenetic landscape of Vigna mungo.</title>
        <authorList>
            <person name="Junaid A."/>
            <person name="Singh B."/>
            <person name="Bhatia S."/>
        </authorList>
    </citation>
    <scope>NUCLEOTIDE SEQUENCE [LARGE SCALE GENOMIC DNA]</scope>
    <source>
        <strain evidence="1">Urdbean</strain>
    </source>
</reference>